<dbReference type="EMBL" id="PXYI01000011">
    <property type="protein sequence ID" value="PSJ36843.1"/>
    <property type="molecule type" value="Genomic_DNA"/>
</dbReference>
<dbReference type="Gene3D" id="2.160.20.10">
    <property type="entry name" value="Single-stranded right-handed beta-helix, Pectin lyase-like"/>
    <property type="match status" value="1"/>
</dbReference>
<keyword evidence="3" id="KW-1185">Reference proteome</keyword>
<evidence type="ECO:0000259" key="1">
    <source>
        <dbReference type="SMART" id="SM00912"/>
    </source>
</evidence>
<dbReference type="InterPro" id="IPR050909">
    <property type="entry name" value="Bact_Autotransporter_VF"/>
</dbReference>
<reference evidence="2 3" key="1">
    <citation type="submission" date="2018-03" db="EMBL/GenBank/DDBJ databases">
        <title>The draft genome of Sphingosinicella sp. GL-C-18.</title>
        <authorList>
            <person name="Liu L."/>
            <person name="Li L."/>
            <person name="Liang L."/>
            <person name="Zhang X."/>
            <person name="Wang T."/>
        </authorList>
    </citation>
    <scope>NUCLEOTIDE SEQUENCE [LARGE SCALE GENOMIC DNA]</scope>
    <source>
        <strain evidence="2 3">GL-C-18</strain>
    </source>
</reference>
<gene>
    <name evidence="2" type="ORF">C7I55_24330</name>
</gene>
<dbReference type="InterPro" id="IPR008638">
    <property type="entry name" value="FhaB/CdiA-like_TPS"/>
</dbReference>
<comment type="caution">
    <text evidence="2">The sequence shown here is derived from an EMBL/GenBank/DDBJ whole genome shotgun (WGS) entry which is preliminary data.</text>
</comment>
<name>A0A2P7QFU2_9SPHN</name>
<organism evidence="2 3">
    <name type="scientific">Allosphingosinicella deserti</name>
    <dbReference type="NCBI Taxonomy" id="2116704"/>
    <lineage>
        <taxon>Bacteria</taxon>
        <taxon>Pseudomonadati</taxon>
        <taxon>Pseudomonadota</taxon>
        <taxon>Alphaproteobacteria</taxon>
        <taxon>Sphingomonadales</taxon>
        <taxon>Sphingomonadaceae</taxon>
        <taxon>Allosphingosinicella</taxon>
    </lineage>
</organism>
<feature type="domain" description="Filamentous haemagglutinin FhaB/tRNA nuclease CdiA-like TPS" evidence="1">
    <location>
        <begin position="47"/>
        <end position="162"/>
    </location>
</feature>
<dbReference type="Proteomes" id="UP000241167">
    <property type="component" value="Unassembled WGS sequence"/>
</dbReference>
<dbReference type="PANTHER" id="PTHR12338">
    <property type="entry name" value="AUTOTRANSPORTER"/>
    <property type="match status" value="1"/>
</dbReference>
<dbReference type="Pfam" id="PF05860">
    <property type="entry name" value="TPS"/>
    <property type="match status" value="1"/>
</dbReference>
<dbReference type="InterPro" id="IPR012334">
    <property type="entry name" value="Pectin_lyas_fold"/>
</dbReference>
<dbReference type="PANTHER" id="PTHR12338:SF5">
    <property type="entry name" value="ANTIGEN 43-RELATED"/>
    <property type="match status" value="1"/>
</dbReference>
<evidence type="ECO:0000313" key="2">
    <source>
        <dbReference type="EMBL" id="PSJ36843.1"/>
    </source>
</evidence>
<protein>
    <recommendedName>
        <fullName evidence="1">Filamentous haemagglutinin FhaB/tRNA nuclease CdiA-like TPS domain-containing protein</fullName>
    </recommendedName>
</protein>
<evidence type="ECO:0000313" key="3">
    <source>
        <dbReference type="Proteomes" id="UP000241167"/>
    </source>
</evidence>
<dbReference type="NCBIfam" id="TIGR01901">
    <property type="entry name" value="adhes_NPXG"/>
    <property type="match status" value="1"/>
</dbReference>
<accession>A0A2P7QFU2</accession>
<proteinExistence type="predicted"/>
<dbReference type="SMART" id="SM00912">
    <property type="entry name" value="Haemagg_act"/>
    <property type="match status" value="1"/>
</dbReference>
<dbReference type="SUPFAM" id="SSF51126">
    <property type="entry name" value="Pectin lyase-like"/>
    <property type="match status" value="1"/>
</dbReference>
<dbReference type="InterPro" id="IPR011050">
    <property type="entry name" value="Pectin_lyase_fold/virulence"/>
</dbReference>
<sequence length="2452" mass="235014">MPCVDDGADEMLNSGHVSQKRAPTLRALALSTALAGSMAVWTPAALAQNLPTGSNVQAGSATFGGSSTNLDVGIGAQNTIIEWNSFNIAAGHSVSFDTSLTGQVGVLNRVTGPGSSTIRGQLTSDPNINIFLVNRNGILIGSGGSVSTGSFVASALDISDSDFLAGDYHFDVPFLDSRSRRVTVSGGSIETSGTGLGLILLGRQVQVNGTLDAGTQNAALVAADDVTLSFSPGSPLGIQIDEGTPIADATRVVGGTIEGRNVYFAMATRGLLTDSLLQIDGNISAVAGEKGIVIVGGRSTIDPDVAIAGPGTGNPVAVTVNGSLTYSGAATGGIAVGGTDAVTIRGNVTSSGGFNVSGRQVTLGAAGTRMQQAAGGVTITSTNGGIVGNGDLTLRANSDAVGSEALVVTANGNGNITFGANTSLEGGPSLNSAVLIFSDSRNDDVRLGDVRAASLDGGLSGGAAEGGLVRTGDISAGSLILGSGATIEADALSLGSVQAAGPVSLTADAALRVDSVTTTAGTATLVADSLAGLAPDTGAAVSASGAVDITVSGDAALGLVESTGANVAIEAASIDAADVRAATGAVLGSTVRGIRLGALRVASGTGSLDAATDVRVSGPVAIGGDYNVIGGNVRLSGTQAAAGAVTITARTGGSISNPASLTLTANSDGVGTEALTLRGRVALGSNSSLLGGSARQSSVVVDTAVANDIGLGDVSAASLIIAGGATSNGTIVLGDVTTTSDLAIRSTRSINAGDLSAIAGSVSLQAPTIAIGAANAAADVSLSGSDVEFTTVDAATATLSTTGPASTRLAGDAVTTSGALAMSSDAGLITIDTIDAGGGLTVTSNGAVAFGAVNVIGGATIQTSGASSDLAIADTLTATGAVSLTSGRDISANLLNSSGSSLAVTAARNVTGNAGGDVALGAAGAVTLTAGSTAKLSTVNGDAITLEAGSIDAASLSGRSAITVDATAGAATLGVLATTGGNATLNATGAMTIAGDVSIAGNYSVRGASVTLSGDQSASGAVDIAATTGSISSGPAMRLTANSDGVGAESLTLRGMASLAADSLLRGGPDRQSRVILDAPGSIDVVLGNVDAASLEIAGGAPLGGSLTVGNVVTSDPLALSVDGGITAASLRSLGGAVTLAGAGGATVSEISSAGALDIGMGGPIAVETFTAGGPATFSSSGSDITLGTGSSAGTVRISAFGVVRVDGAVSAGGDYRVRGSSLALGADSDAEVQSAAGLIDLTTTSGDVVGGPGLTLRSGGRMIVDAAGAIDFDTGVLEAGTGGTEILGVRAGAGRTIDLGETIRIGGIGSVDAAHGSVASRLTHDGNLVFGTLFADAIDIRLTGGSLSGTALTVSGTAAIDTGSGAVDVGTLDAATLSLAGGTITGGAYRAAGDLSLSGDTITLGELSSASGSALATSRAGRLSIDQASAGIDLALRTSGPGDVSVGLASAGRDLTLEAQAGNVLTDRAAAGRTLTIKAAGDLLGRTGASPVLSGNEVALDLLGSVAIGDITVPGNLTIRASSISIENARAGAALSLTSTVSNLSAGLVEGGGPVALTAAAAIDVRNVSSAGAVSITSGTDLAVQGLSAAGSAAIAAGGTATLGESRVNTLSLTAQNASLGTTIVAEAADLAATGAIAIADLAAGSASIVAGSDINAVAVRSQGALTASAGGTANLGRTAAQTLTATAGGITAEALDVSGATNLTATRGITFGRLASGGEARITAGTDLSAGELSASKAVISVPGTSQIGILTADALQLTGGIVRLDDAAVAGTAAVDTNGALVIGRLAAADAQLRSGTTATLGESRVNTLSLRAQDMSLGTTIVAGAADLAATGAIAIADLTAGSASLVAGSDINAVALRSQGALTANAGGTANLGRTVAQTLTATASGITAEAMDVSGATSLTATRGITFGRLTSGGDAQITAGTDLAAGELSASKAIVSAPGTAQIGILKANSIALTGGAVRVDDATIAGAAAIDAKSGLALGRLAAADAQLTSSGALDARQLSVSNAATLSVGGRASLGSVSAGKLSVTAAGITLNDANVGGLASLASSGDLAIERANAADLSLTATGAARLGTVTGNSAITVRAGDVAIGGQLRAPTVTLVNGNAAGGLRLGSADRADGSFGLSEAEIGRIDADRAIFDGGSGQVEIGALAFGPNSGRRNVDILSLGDIAITGGVSGAGAGRTFRFGGSAATDTDLATAIRIVSTPDAGGRLFFEGADVDLRGTRIALGQSGFLDALFANGGLSSEQATAAYVSNSNSALYSGLAGGAPYLPGTGPTLTASRLTVRFAEFALFQNTGTRGFNTGVVLTGSPEGGPTLTLRGRPSGTPSVFAAFGSINGTTDTSTAVLGNSAIEASGVDTNNARINGCVIGSGAGCLTTTIAQPTLNIFDPGRLVVFRAEEDFVLPFDPVIGSNNEALFAGIGAVGGPYEACPEGDPACVAAQENQQ</sequence>